<keyword evidence="1" id="KW-1185">Reference proteome</keyword>
<accession>A0AC58UBT1</accession>
<dbReference type="RefSeq" id="XP_075106920.1">
    <property type="nucleotide sequence ID" value="XM_075250819.1"/>
</dbReference>
<name>A0AC58UBT1_TOBAC</name>
<protein>
    <submittedName>
        <fullName evidence="2">Uncharacterized protein LOC107815830</fullName>
    </submittedName>
</protein>
<reference evidence="2" key="2">
    <citation type="submission" date="2025-08" db="UniProtKB">
        <authorList>
            <consortium name="RefSeq"/>
        </authorList>
    </citation>
    <scope>IDENTIFICATION</scope>
    <source>
        <tissue evidence="2">Leaf</tissue>
    </source>
</reference>
<organism evidence="1 2">
    <name type="scientific">Nicotiana tabacum</name>
    <name type="common">Common tobacco</name>
    <dbReference type="NCBI Taxonomy" id="4097"/>
    <lineage>
        <taxon>Eukaryota</taxon>
        <taxon>Viridiplantae</taxon>
        <taxon>Streptophyta</taxon>
        <taxon>Embryophyta</taxon>
        <taxon>Tracheophyta</taxon>
        <taxon>Spermatophyta</taxon>
        <taxon>Magnoliopsida</taxon>
        <taxon>eudicotyledons</taxon>
        <taxon>Gunneridae</taxon>
        <taxon>Pentapetalae</taxon>
        <taxon>asterids</taxon>
        <taxon>lamiids</taxon>
        <taxon>Solanales</taxon>
        <taxon>Solanaceae</taxon>
        <taxon>Nicotianoideae</taxon>
        <taxon>Nicotianeae</taxon>
        <taxon>Nicotiana</taxon>
    </lineage>
</organism>
<proteinExistence type="predicted"/>
<dbReference type="Proteomes" id="UP000790787">
    <property type="component" value="Chromosome 4"/>
</dbReference>
<sequence length="298" mass="33307">MNAHQAFKDGTDDDDDDADQTEPVGAFNAIVGSISEPLAGTSTVALVNDGRVRSYPRGCQCGGGGAEGKRSKGATRLRVGSWNIITLTGKSVELAKILEKRKINIACVQETRWVGDKARDVGSFKLWYSGRVGGKNEVGILVDKDLRELVVEVRKVNDMLMTIKLVVGGFSLNIISAYAPEVGLDEEVKRRFWEDLDEMLVESVDEEEKRANREHFKLAEKEAKLAIIAAKTAAFSCLYEELEGQGGDKRLFRLAKARERKARDLDQVKCIKDEEVRVFLDEGLIRRRRQTYFHSLLN</sequence>
<reference evidence="1" key="1">
    <citation type="journal article" date="2014" name="Nat. Commun.">
        <title>The tobacco genome sequence and its comparison with those of tomato and potato.</title>
        <authorList>
            <person name="Sierro N."/>
            <person name="Battey J.N."/>
            <person name="Ouadi S."/>
            <person name="Bakaher N."/>
            <person name="Bovet L."/>
            <person name="Willig A."/>
            <person name="Goepfert S."/>
            <person name="Peitsch M.C."/>
            <person name="Ivanov N.V."/>
        </authorList>
    </citation>
    <scope>NUCLEOTIDE SEQUENCE [LARGE SCALE GENOMIC DNA]</scope>
</reference>
<gene>
    <name evidence="2" type="primary">LOC107815830</name>
</gene>
<evidence type="ECO:0000313" key="2">
    <source>
        <dbReference type="RefSeq" id="XP_075106920.1"/>
    </source>
</evidence>
<evidence type="ECO:0000313" key="1">
    <source>
        <dbReference type="Proteomes" id="UP000790787"/>
    </source>
</evidence>